<evidence type="ECO:0000313" key="10">
    <source>
        <dbReference type="EMBL" id="CAL1542124.1"/>
    </source>
</evidence>
<accession>A0AAV2I5Z2</accession>
<evidence type="ECO:0000259" key="8">
    <source>
        <dbReference type="Pfam" id="PF00501"/>
    </source>
</evidence>
<comment type="caution">
    <text evidence="10">The sequence shown here is derived from an EMBL/GenBank/DDBJ whole genome shotgun (WGS) entry which is preliminary data.</text>
</comment>
<evidence type="ECO:0000256" key="3">
    <source>
        <dbReference type="ARBA" id="ARBA00037247"/>
    </source>
</evidence>
<dbReference type="GO" id="GO:0006631">
    <property type="term" value="P:fatty acid metabolic process"/>
    <property type="evidence" value="ECO:0007669"/>
    <property type="project" value="TreeGrafter"/>
</dbReference>
<reference evidence="10 11" key="1">
    <citation type="submission" date="2024-04" db="EMBL/GenBank/DDBJ databases">
        <authorList>
            <consortium name="Genoscope - CEA"/>
            <person name="William W."/>
        </authorList>
    </citation>
    <scope>NUCLEOTIDE SEQUENCE [LARGE SCALE GENOMIC DNA]</scope>
</reference>
<dbReference type="PANTHER" id="PTHR43201">
    <property type="entry name" value="ACYL-COA SYNTHETASE"/>
    <property type="match status" value="1"/>
</dbReference>
<proteinExistence type="inferred from homology"/>
<dbReference type="InterPro" id="IPR020845">
    <property type="entry name" value="AMP-binding_CS"/>
</dbReference>
<comment type="function">
    <text evidence="3">Acyl-CoA synthases catalyze the initial reaction in fatty acid metabolism, by forming a thioester with CoA. Has some preference toward medium-chain substrates. Plays a role in adipocyte differentiation.</text>
</comment>
<dbReference type="Proteomes" id="UP001497497">
    <property type="component" value="Unassembled WGS sequence"/>
</dbReference>
<dbReference type="GO" id="GO:0031956">
    <property type="term" value="F:medium-chain fatty acid-CoA ligase activity"/>
    <property type="evidence" value="ECO:0007669"/>
    <property type="project" value="UniProtKB-EC"/>
</dbReference>
<feature type="domain" description="AMP-dependent synthetase/ligase" evidence="8">
    <location>
        <begin position="27"/>
        <end position="403"/>
    </location>
</feature>
<comment type="catalytic activity">
    <reaction evidence="7">
        <text>a medium-chain fatty acid + ATP + CoA = a medium-chain fatty acyl-CoA + AMP + diphosphate</text>
        <dbReference type="Rhea" id="RHEA:48340"/>
        <dbReference type="ChEBI" id="CHEBI:30616"/>
        <dbReference type="ChEBI" id="CHEBI:33019"/>
        <dbReference type="ChEBI" id="CHEBI:57287"/>
        <dbReference type="ChEBI" id="CHEBI:59558"/>
        <dbReference type="ChEBI" id="CHEBI:90546"/>
        <dbReference type="ChEBI" id="CHEBI:456215"/>
        <dbReference type="EC" id="6.2.1.2"/>
    </reaction>
</comment>
<keyword evidence="2" id="KW-0436">Ligase</keyword>
<evidence type="ECO:0000256" key="5">
    <source>
        <dbReference type="ARBA" id="ARBA00039638"/>
    </source>
</evidence>
<dbReference type="Gene3D" id="3.40.50.12780">
    <property type="entry name" value="N-terminal domain of ligase-like"/>
    <property type="match status" value="1"/>
</dbReference>
<dbReference type="EC" id="6.2.1.2" evidence="4"/>
<dbReference type="InterPro" id="IPR042099">
    <property type="entry name" value="ANL_N_sf"/>
</dbReference>
<comment type="catalytic activity">
    <reaction evidence="6">
        <text>octanoate + ATP + CoA = octanoyl-CoA + AMP + diphosphate</text>
        <dbReference type="Rhea" id="RHEA:33631"/>
        <dbReference type="ChEBI" id="CHEBI:25646"/>
        <dbReference type="ChEBI" id="CHEBI:30616"/>
        <dbReference type="ChEBI" id="CHEBI:33019"/>
        <dbReference type="ChEBI" id="CHEBI:57287"/>
        <dbReference type="ChEBI" id="CHEBI:57386"/>
        <dbReference type="ChEBI" id="CHEBI:456215"/>
    </reaction>
</comment>
<dbReference type="InterPro" id="IPR000873">
    <property type="entry name" value="AMP-dep_synth/lig_dom"/>
</dbReference>
<dbReference type="PANTHER" id="PTHR43201:SF5">
    <property type="entry name" value="MEDIUM-CHAIN ACYL-COA LIGASE ACSF2, MITOCHONDRIAL"/>
    <property type="match status" value="1"/>
</dbReference>
<dbReference type="SUPFAM" id="SSF56801">
    <property type="entry name" value="Acetyl-CoA synthetase-like"/>
    <property type="match status" value="1"/>
</dbReference>
<evidence type="ECO:0000256" key="6">
    <source>
        <dbReference type="ARBA" id="ARBA00047319"/>
    </source>
</evidence>
<gene>
    <name evidence="10" type="ORF">GSLYS_00015730001</name>
</gene>
<keyword evidence="11" id="KW-1185">Reference proteome</keyword>
<evidence type="ECO:0000256" key="2">
    <source>
        <dbReference type="ARBA" id="ARBA00022598"/>
    </source>
</evidence>
<dbReference type="Pfam" id="PF13193">
    <property type="entry name" value="AMP-binding_C"/>
    <property type="match status" value="1"/>
</dbReference>
<dbReference type="InterPro" id="IPR025110">
    <property type="entry name" value="AMP-bd_C"/>
</dbReference>
<comment type="similarity">
    <text evidence="1">Belongs to the ATP-dependent AMP-binding enzyme family.</text>
</comment>
<dbReference type="InterPro" id="IPR045851">
    <property type="entry name" value="AMP-bd_C_sf"/>
</dbReference>
<dbReference type="AlphaFoldDB" id="A0AAV2I5Z2"/>
<feature type="domain" description="AMP-binding enzyme C-terminal" evidence="9">
    <location>
        <begin position="455"/>
        <end position="534"/>
    </location>
</feature>
<evidence type="ECO:0000256" key="4">
    <source>
        <dbReference type="ARBA" id="ARBA00039009"/>
    </source>
</evidence>
<evidence type="ECO:0000256" key="7">
    <source>
        <dbReference type="ARBA" id="ARBA00048277"/>
    </source>
</evidence>
<dbReference type="Pfam" id="PF00501">
    <property type="entry name" value="AMP-binding"/>
    <property type="match status" value="1"/>
</dbReference>
<dbReference type="PROSITE" id="PS00455">
    <property type="entry name" value="AMP_BINDING"/>
    <property type="match status" value="1"/>
</dbReference>
<evidence type="ECO:0000259" key="9">
    <source>
        <dbReference type="Pfam" id="PF13193"/>
    </source>
</evidence>
<protein>
    <recommendedName>
        <fullName evidence="5">Medium-chain acyl-CoA ligase ACSF2, mitochondrial</fullName>
        <ecNumber evidence="4">6.2.1.2</ecNumber>
    </recommendedName>
</protein>
<name>A0AAV2I5Z2_LYMST</name>
<dbReference type="Gene3D" id="3.30.300.30">
    <property type="match status" value="1"/>
</dbReference>
<organism evidence="10 11">
    <name type="scientific">Lymnaea stagnalis</name>
    <name type="common">Great pond snail</name>
    <name type="synonym">Helix stagnalis</name>
    <dbReference type="NCBI Taxonomy" id="6523"/>
    <lineage>
        <taxon>Eukaryota</taxon>
        <taxon>Metazoa</taxon>
        <taxon>Spiralia</taxon>
        <taxon>Lophotrochozoa</taxon>
        <taxon>Mollusca</taxon>
        <taxon>Gastropoda</taxon>
        <taxon>Heterobranchia</taxon>
        <taxon>Euthyneura</taxon>
        <taxon>Panpulmonata</taxon>
        <taxon>Hygrophila</taxon>
        <taxon>Lymnaeoidea</taxon>
        <taxon>Lymnaeidae</taxon>
        <taxon>Lymnaea</taxon>
    </lineage>
</organism>
<evidence type="ECO:0000256" key="1">
    <source>
        <dbReference type="ARBA" id="ARBA00006432"/>
    </source>
</evidence>
<sequence length="551" mass="61046">MPKDAPDTINKQLKFLATQAPHKNGFIFIGSSKETFPLSRNQLWDLGGRFASRLRCHGIQKADIICNTIPNSRTRLITDLGIIMAGAVTLNGELAFKDGQDLFTRLNNTKCQTIITVTSDAIHSLLRPYLVREDVKSGTGQGKFYRVNCERVPSLQLLVAQYADSHEDHTAFLCGLDKEDFFDAQVQPDDEAHIFITSGSTGTSKLVPRTHREVLAIAENFGSLLSPSDIMFNERDLGWLGGFPHAYYSQGVVTVVKERLRGKQPRSVRSIFNFLIDYGVTVASLMTSEIIELKKGFDNGEIDRKVPAVILGGQPITKNVHEILSRVADKGHILYGSTEAGFIVTGNVTPDNKDRLKAFFVGKLFAKGVEMRLVEEMTGASVTSSNVTGKIILRGGTVLRKYLNQESSTTGVFTSDGWYDTGDIGYIDEFGDIHVIGRNSDSVMNGPEIIYPQWMENDIGKCPGVESVIIVGIPHPDIAQEICACVVRSKNSNLSEEDLIAFCETLYVKAIPAERFKAFKILFLDSFPLNANGKIMRRELRDLAIDYFSNQ</sequence>
<evidence type="ECO:0000313" key="11">
    <source>
        <dbReference type="Proteomes" id="UP001497497"/>
    </source>
</evidence>
<dbReference type="EMBL" id="CAXITT010000471">
    <property type="protein sequence ID" value="CAL1542124.1"/>
    <property type="molecule type" value="Genomic_DNA"/>
</dbReference>